<dbReference type="InterPro" id="IPR013655">
    <property type="entry name" value="PAS_fold_3"/>
</dbReference>
<dbReference type="GO" id="GO:0005737">
    <property type="term" value="C:cytoplasm"/>
    <property type="evidence" value="ECO:0007669"/>
    <property type="project" value="InterPro"/>
</dbReference>
<evidence type="ECO:0000256" key="6">
    <source>
        <dbReference type="SAM" id="MobiDB-lite"/>
    </source>
</evidence>
<dbReference type="Gene3D" id="4.10.280.10">
    <property type="entry name" value="Helix-loop-helix DNA-binding domain"/>
    <property type="match status" value="1"/>
</dbReference>
<dbReference type="CDD" id="cd19726">
    <property type="entry name" value="bHLH-PAS_cycle_like"/>
    <property type="match status" value="1"/>
</dbReference>
<dbReference type="PROSITE" id="PS50888">
    <property type="entry name" value="BHLH"/>
    <property type="match status" value="1"/>
</dbReference>
<dbReference type="GO" id="GO:0003700">
    <property type="term" value="F:DNA-binding transcription factor activity"/>
    <property type="evidence" value="ECO:0007669"/>
    <property type="project" value="InterPro"/>
</dbReference>
<dbReference type="GO" id="GO:0045944">
    <property type="term" value="P:positive regulation of transcription by RNA polymerase II"/>
    <property type="evidence" value="ECO:0007669"/>
    <property type="project" value="UniProtKB-ARBA"/>
</dbReference>
<keyword evidence="2" id="KW-0805">Transcription regulation</keyword>
<organism evidence="9 10">
    <name type="scientific">Coptotermes formosanus</name>
    <name type="common">Formosan subterranean termite</name>
    <dbReference type="NCBI Taxonomy" id="36987"/>
    <lineage>
        <taxon>Eukaryota</taxon>
        <taxon>Metazoa</taxon>
        <taxon>Ecdysozoa</taxon>
        <taxon>Arthropoda</taxon>
        <taxon>Hexapoda</taxon>
        <taxon>Insecta</taxon>
        <taxon>Pterygota</taxon>
        <taxon>Neoptera</taxon>
        <taxon>Polyneoptera</taxon>
        <taxon>Dictyoptera</taxon>
        <taxon>Blattodea</taxon>
        <taxon>Blattoidea</taxon>
        <taxon>Termitoidae</taxon>
        <taxon>Rhinotermitidae</taxon>
        <taxon>Coptotermes</taxon>
    </lineage>
</organism>
<feature type="compositionally biased region" description="Basic and acidic residues" evidence="6">
    <location>
        <begin position="123"/>
        <end position="144"/>
    </location>
</feature>
<name>A0A6L2PY28_COPFO</name>
<dbReference type="InterPro" id="IPR035965">
    <property type="entry name" value="PAS-like_dom_sf"/>
</dbReference>
<dbReference type="SUPFAM" id="SSF55785">
    <property type="entry name" value="PYP-like sensor domain (PAS domain)"/>
    <property type="match status" value="2"/>
</dbReference>
<keyword evidence="3" id="KW-0238">DNA-binding</keyword>
<evidence type="ECO:0000256" key="5">
    <source>
        <dbReference type="ARBA" id="ARBA00023242"/>
    </source>
</evidence>
<dbReference type="SMART" id="SM00091">
    <property type="entry name" value="PAS"/>
    <property type="match status" value="2"/>
</dbReference>
<feature type="domain" description="BHLH" evidence="8">
    <location>
        <begin position="133"/>
        <end position="186"/>
    </location>
</feature>
<dbReference type="InterPro" id="IPR001067">
    <property type="entry name" value="Nuc_translocat"/>
</dbReference>
<dbReference type="OrthoDB" id="71302at2759"/>
<dbReference type="GO" id="GO:0046983">
    <property type="term" value="F:protein dimerization activity"/>
    <property type="evidence" value="ECO:0007669"/>
    <property type="project" value="InterPro"/>
</dbReference>
<dbReference type="AlphaFoldDB" id="A0A6L2PY28"/>
<dbReference type="FunCoup" id="A0A6L2PY28">
    <property type="interactions" value="609"/>
</dbReference>
<dbReference type="Pfam" id="PF00010">
    <property type="entry name" value="HLH"/>
    <property type="match status" value="1"/>
</dbReference>
<feature type="domain" description="PAS" evidence="7">
    <location>
        <begin position="205"/>
        <end position="269"/>
    </location>
</feature>
<evidence type="ECO:0000259" key="7">
    <source>
        <dbReference type="PROSITE" id="PS50112"/>
    </source>
</evidence>
<dbReference type="PRINTS" id="PR00785">
    <property type="entry name" value="NCTRNSLOCATR"/>
</dbReference>
<proteinExistence type="predicted"/>
<dbReference type="InParanoid" id="A0A6L2PY28"/>
<gene>
    <name evidence="9" type="ORF">Cfor_11586</name>
</gene>
<keyword evidence="10" id="KW-1185">Reference proteome</keyword>
<evidence type="ECO:0000256" key="4">
    <source>
        <dbReference type="ARBA" id="ARBA00023163"/>
    </source>
</evidence>
<keyword evidence="4" id="KW-0804">Transcription</keyword>
<dbReference type="PROSITE" id="PS50112">
    <property type="entry name" value="PAS"/>
    <property type="match status" value="2"/>
</dbReference>
<feature type="region of interest" description="Disordered" evidence="6">
    <location>
        <begin position="96"/>
        <end position="146"/>
    </location>
</feature>
<dbReference type="PANTHER" id="PTHR23042">
    <property type="entry name" value="CIRCADIAN PROTEIN CLOCK/ARNT/BMAL/PAS"/>
    <property type="match status" value="1"/>
</dbReference>
<evidence type="ECO:0000259" key="8">
    <source>
        <dbReference type="PROSITE" id="PS50888"/>
    </source>
</evidence>
<evidence type="ECO:0000256" key="3">
    <source>
        <dbReference type="ARBA" id="ARBA00023125"/>
    </source>
</evidence>
<evidence type="ECO:0000313" key="10">
    <source>
        <dbReference type="Proteomes" id="UP000502823"/>
    </source>
</evidence>
<protein>
    <recommendedName>
        <fullName evidence="11">Cycle</fullName>
    </recommendedName>
</protein>
<evidence type="ECO:0008006" key="11">
    <source>
        <dbReference type="Google" id="ProtNLM"/>
    </source>
</evidence>
<dbReference type="SUPFAM" id="SSF47459">
    <property type="entry name" value="HLH, helix-loop-helix DNA-binding domain"/>
    <property type="match status" value="1"/>
</dbReference>
<dbReference type="SMART" id="SM00353">
    <property type="entry name" value="HLH"/>
    <property type="match status" value="1"/>
</dbReference>
<dbReference type="InterPro" id="IPR011598">
    <property type="entry name" value="bHLH_dom"/>
</dbReference>
<dbReference type="CDD" id="cd00130">
    <property type="entry name" value="PAS"/>
    <property type="match status" value="2"/>
</dbReference>
<evidence type="ECO:0000256" key="1">
    <source>
        <dbReference type="ARBA" id="ARBA00022737"/>
    </source>
</evidence>
<dbReference type="Gene3D" id="3.30.450.20">
    <property type="entry name" value="PAS domain"/>
    <property type="match status" value="2"/>
</dbReference>
<dbReference type="GO" id="GO:0005667">
    <property type="term" value="C:transcription regulator complex"/>
    <property type="evidence" value="ECO:0007669"/>
    <property type="project" value="InterPro"/>
</dbReference>
<dbReference type="InterPro" id="IPR000014">
    <property type="entry name" value="PAS"/>
</dbReference>
<dbReference type="InterPro" id="IPR050933">
    <property type="entry name" value="Circadian_TF"/>
</dbReference>
<dbReference type="Pfam" id="PF08447">
    <property type="entry name" value="PAS_3"/>
    <property type="match status" value="1"/>
</dbReference>
<evidence type="ECO:0000256" key="2">
    <source>
        <dbReference type="ARBA" id="ARBA00023015"/>
    </source>
</evidence>
<sequence length="609" mass="68312">MVTRNYGIQDLQPYSRLFQIESGDSGGGDVEDHHDVLKLNEFKPHHLATHSIQQHEGPVYYDLSSVPKSSCSTSMYPGGGPNPTPSSGAAMELQQTVHSTRELTRKRKFSCSKGSDLEDDNGEDAKSVRTEDNKKQNHSEIEKRRRDKMNTYITELSAMVPMCHAMSRKLDKLTVLRMAVQHLKTIRGAVHSYTEGHYKPAFLSDQELKTLILQAAEGFLFVVGCDRGRILYVSQSVSQILNYTQGDLLGQSWFDILHPKDVAKVKEQLSSSDLSPRERLIDAKTMLPLKTDVPQGVSRLCPGARRSFFCRMKCKLPAQMKEEADTTTECHRRKKQQTSDRKYCVIQCTGYLKSWAPAKIGLEESEAEGDGEACNLSCLVAVGRVQPQIAAPLCSNFTTNGCCRQPSLRSIQFISRHAMDGKFLFVDQRATLVLGFLPQELLGTSMYEYYHHDDILHLAESHRAALQATDRVTTQVYQFRSKDGCFVRLQSEWKSFRNPWTKDVEYLVAKNGVVLSDMRVVESSTVRSEGTSQSQLSFDFFSHSAGGRDIQKLISTHVEASKIGRQIVEEVLDLQRRGGDSSRDSSPSPEAERALLPQVTSPKPEVLAH</sequence>
<evidence type="ECO:0000313" key="9">
    <source>
        <dbReference type="EMBL" id="GFG37541.1"/>
    </source>
</evidence>
<keyword evidence="1" id="KW-0677">Repeat</keyword>
<accession>A0A6L2PY28</accession>
<reference evidence="10" key="1">
    <citation type="submission" date="2020-01" db="EMBL/GenBank/DDBJ databases">
        <title>Draft genome sequence of the Termite Coptotermes fromosanus.</title>
        <authorList>
            <person name="Itakura S."/>
            <person name="Yosikawa Y."/>
            <person name="Umezawa K."/>
        </authorList>
    </citation>
    <scope>NUCLEOTIDE SEQUENCE [LARGE SCALE GENOMIC DNA]</scope>
</reference>
<comment type="caution">
    <text evidence="9">The sequence shown here is derived from an EMBL/GenBank/DDBJ whole genome shotgun (WGS) entry which is preliminary data.</text>
</comment>
<dbReference type="GO" id="GO:0005634">
    <property type="term" value="C:nucleus"/>
    <property type="evidence" value="ECO:0007669"/>
    <property type="project" value="InterPro"/>
</dbReference>
<dbReference type="EMBL" id="BLKM01012755">
    <property type="protein sequence ID" value="GFG37541.1"/>
    <property type="molecule type" value="Genomic_DNA"/>
</dbReference>
<dbReference type="GO" id="GO:0003677">
    <property type="term" value="F:DNA binding"/>
    <property type="evidence" value="ECO:0007669"/>
    <property type="project" value="UniProtKB-KW"/>
</dbReference>
<dbReference type="InterPro" id="IPR036638">
    <property type="entry name" value="HLH_DNA-bd_sf"/>
</dbReference>
<keyword evidence="5" id="KW-0539">Nucleus</keyword>
<dbReference type="Proteomes" id="UP000502823">
    <property type="component" value="Unassembled WGS sequence"/>
</dbReference>
<dbReference type="Pfam" id="PF14598">
    <property type="entry name" value="PAS_11"/>
    <property type="match status" value="1"/>
</dbReference>
<feature type="domain" description="PAS" evidence="7">
    <location>
        <begin position="420"/>
        <end position="469"/>
    </location>
</feature>
<feature type="region of interest" description="Disordered" evidence="6">
    <location>
        <begin position="575"/>
        <end position="609"/>
    </location>
</feature>